<evidence type="ECO:0000256" key="13">
    <source>
        <dbReference type="SAM" id="SignalP"/>
    </source>
</evidence>
<dbReference type="GO" id="GO:0004181">
    <property type="term" value="F:metallocarboxypeptidase activity"/>
    <property type="evidence" value="ECO:0007669"/>
    <property type="project" value="InterPro"/>
</dbReference>
<comment type="similarity">
    <text evidence="2 12">Belongs to the peptidase M14 family.</text>
</comment>
<evidence type="ECO:0000256" key="11">
    <source>
        <dbReference type="ARBA" id="ARBA00069039"/>
    </source>
</evidence>
<keyword evidence="7" id="KW-0378">Hydrolase</keyword>
<evidence type="ECO:0000313" key="15">
    <source>
        <dbReference type="EMBL" id="JAB64219.1"/>
    </source>
</evidence>
<dbReference type="FunFam" id="3.40.630.10:FF:000084">
    <property type="entry name" value="Carboxypeptidase B2"/>
    <property type="match status" value="1"/>
</dbReference>
<evidence type="ECO:0000259" key="14">
    <source>
        <dbReference type="PROSITE" id="PS52035"/>
    </source>
</evidence>
<evidence type="ECO:0000256" key="9">
    <source>
        <dbReference type="ARBA" id="ARBA00023049"/>
    </source>
</evidence>
<dbReference type="GO" id="GO:0006508">
    <property type="term" value="P:proteolysis"/>
    <property type="evidence" value="ECO:0007669"/>
    <property type="project" value="UniProtKB-KW"/>
</dbReference>
<dbReference type="InterPro" id="IPR000834">
    <property type="entry name" value="Peptidase_M14"/>
</dbReference>
<dbReference type="InterPro" id="IPR003146">
    <property type="entry name" value="M14A_act_pep"/>
</dbReference>
<dbReference type="Pfam" id="PF00246">
    <property type="entry name" value="Peptidase_M14"/>
    <property type="match status" value="1"/>
</dbReference>
<reference evidence="15" key="1">
    <citation type="submission" date="2013-07" db="EMBL/GenBank/DDBJ databases">
        <title>Midgut Transcriptome Profiling of Anoplphora glabripennis, a Lignocellulose Degrading, Wood-Boring Cerambycid.</title>
        <authorList>
            <person name="Scully E.D."/>
            <person name="Hoover K."/>
            <person name="Carlson J.E."/>
            <person name="Tien M."/>
            <person name="Geib S.M."/>
        </authorList>
    </citation>
    <scope>NUCLEOTIDE SEQUENCE</scope>
</reference>
<feature type="signal peptide" evidence="13">
    <location>
        <begin position="1"/>
        <end position="18"/>
    </location>
</feature>
<keyword evidence="6 13" id="KW-0732">Signal</keyword>
<dbReference type="PANTHER" id="PTHR11705:SF153">
    <property type="entry name" value="ZINC CARBOXYPEPTIDASE A 1-LIKE PROTEIN"/>
    <property type="match status" value="1"/>
</dbReference>
<gene>
    <name evidence="15" type="primary">CBPA1</name>
</gene>
<evidence type="ECO:0000256" key="1">
    <source>
        <dbReference type="ARBA" id="ARBA00001947"/>
    </source>
</evidence>
<comment type="cofactor">
    <cofactor evidence="1">
        <name>Zn(2+)</name>
        <dbReference type="ChEBI" id="CHEBI:29105"/>
    </cofactor>
</comment>
<evidence type="ECO:0000256" key="12">
    <source>
        <dbReference type="PROSITE-ProRule" id="PRU01379"/>
    </source>
</evidence>
<accession>V5GJF2</accession>
<proteinExistence type="inferred from homology"/>
<evidence type="ECO:0000256" key="6">
    <source>
        <dbReference type="ARBA" id="ARBA00022729"/>
    </source>
</evidence>
<protein>
    <recommendedName>
        <fullName evidence="11">Zinc carboxypeptidase A 1</fullName>
    </recommendedName>
</protein>
<dbReference type="InterPro" id="IPR036990">
    <property type="entry name" value="M14A-like_propep"/>
</dbReference>
<dbReference type="InterPro" id="IPR057247">
    <property type="entry name" value="CARBOXYPEPT_ZN_2"/>
</dbReference>
<name>V5GJF2_ANOGL</name>
<keyword evidence="9" id="KW-0482">Metalloprotease</keyword>
<dbReference type="EMBL" id="GALX01004247">
    <property type="protein sequence ID" value="JAB64219.1"/>
    <property type="molecule type" value="Transcribed_RNA"/>
</dbReference>
<dbReference type="AlphaFoldDB" id="V5GJF2"/>
<dbReference type="PANTHER" id="PTHR11705">
    <property type="entry name" value="PROTEASE FAMILY M14 CARBOXYPEPTIDASE A,B"/>
    <property type="match status" value="1"/>
</dbReference>
<dbReference type="PROSITE" id="PS00133">
    <property type="entry name" value="CARBOXYPEPT_ZN_2"/>
    <property type="match status" value="1"/>
</dbReference>
<comment type="caution">
    <text evidence="12">Lacks conserved residue(s) required for the propagation of feature annotation.</text>
</comment>
<dbReference type="Gene3D" id="3.40.630.10">
    <property type="entry name" value="Zn peptidases"/>
    <property type="match status" value="1"/>
</dbReference>
<dbReference type="Gene3D" id="3.30.70.340">
    <property type="entry name" value="Metallocarboxypeptidase-like"/>
    <property type="match status" value="1"/>
</dbReference>
<evidence type="ECO:0000256" key="2">
    <source>
        <dbReference type="ARBA" id="ARBA00005988"/>
    </source>
</evidence>
<evidence type="ECO:0000256" key="3">
    <source>
        <dbReference type="ARBA" id="ARBA00022645"/>
    </source>
</evidence>
<evidence type="ECO:0000256" key="7">
    <source>
        <dbReference type="ARBA" id="ARBA00022801"/>
    </source>
</evidence>
<dbReference type="SUPFAM" id="SSF54897">
    <property type="entry name" value="Protease propeptides/inhibitors"/>
    <property type="match status" value="1"/>
</dbReference>
<dbReference type="GO" id="GO:0008270">
    <property type="term" value="F:zinc ion binding"/>
    <property type="evidence" value="ECO:0007669"/>
    <property type="project" value="InterPro"/>
</dbReference>
<evidence type="ECO:0000256" key="4">
    <source>
        <dbReference type="ARBA" id="ARBA00022670"/>
    </source>
</evidence>
<keyword evidence="4" id="KW-0645">Protease</keyword>
<keyword evidence="3 15" id="KW-0121">Carboxypeptidase</keyword>
<evidence type="ECO:0000256" key="5">
    <source>
        <dbReference type="ARBA" id="ARBA00022723"/>
    </source>
</evidence>
<keyword evidence="5" id="KW-0479">Metal-binding</keyword>
<keyword evidence="10" id="KW-1015">Disulfide bond</keyword>
<evidence type="ECO:0000256" key="10">
    <source>
        <dbReference type="ARBA" id="ARBA00023157"/>
    </source>
</evidence>
<dbReference type="PROSITE" id="PS52035">
    <property type="entry name" value="PEPTIDASE_M14"/>
    <property type="match status" value="1"/>
</dbReference>
<organism evidence="15">
    <name type="scientific">Anoplophora glabripennis</name>
    <name type="common">Asian longhorn beetle</name>
    <name type="synonym">Anoplophora nobilis</name>
    <dbReference type="NCBI Taxonomy" id="217634"/>
    <lineage>
        <taxon>Eukaryota</taxon>
        <taxon>Metazoa</taxon>
        <taxon>Ecdysozoa</taxon>
        <taxon>Arthropoda</taxon>
        <taxon>Hexapoda</taxon>
        <taxon>Insecta</taxon>
        <taxon>Pterygota</taxon>
        <taxon>Neoptera</taxon>
        <taxon>Endopterygota</taxon>
        <taxon>Coleoptera</taxon>
        <taxon>Polyphaga</taxon>
        <taxon>Cucujiformia</taxon>
        <taxon>Chrysomeloidea</taxon>
        <taxon>Cerambycidae</taxon>
        <taxon>Lamiinae</taxon>
        <taxon>Lamiini</taxon>
        <taxon>Anoplophora</taxon>
    </lineage>
</organism>
<dbReference type="SUPFAM" id="SSF53187">
    <property type="entry name" value="Zn-dependent exopeptidases"/>
    <property type="match status" value="1"/>
</dbReference>
<feature type="chain" id="PRO_5004737324" description="Zinc carboxypeptidase A 1" evidence="13">
    <location>
        <begin position="19"/>
        <end position="370"/>
    </location>
</feature>
<dbReference type="SMART" id="SM00631">
    <property type="entry name" value="Zn_pept"/>
    <property type="match status" value="1"/>
</dbReference>
<evidence type="ECO:0000256" key="8">
    <source>
        <dbReference type="ARBA" id="ARBA00022833"/>
    </source>
</evidence>
<dbReference type="FunFam" id="3.30.70.340:FF:000002">
    <property type="entry name" value="Carboxypeptidase A"/>
    <property type="match status" value="1"/>
</dbReference>
<feature type="domain" description="Peptidase M14" evidence="14">
    <location>
        <begin position="117"/>
        <end position="370"/>
    </location>
</feature>
<dbReference type="Pfam" id="PF02244">
    <property type="entry name" value="Propep_M14"/>
    <property type="match status" value="1"/>
</dbReference>
<dbReference type="PRINTS" id="PR00765">
    <property type="entry name" value="CRBOXYPTASEA"/>
</dbReference>
<dbReference type="GO" id="GO:0005615">
    <property type="term" value="C:extracellular space"/>
    <property type="evidence" value="ECO:0007669"/>
    <property type="project" value="TreeGrafter"/>
</dbReference>
<sequence>MKFIVAFLLCLVVHSCLSEKVRYDGYKLYKFTPRTAEAVQALVELEQGDFSEYNFWSSVGPVGIPVQIMVPPYKISEVHHLAERVGIDAEVMMENVQDYIDAEERPATYDTGFGWERYHTLSEINEWLVNLRDTYPEVVTLIEVNATYEGRTILGVKVQYPTSNVSQSVFVESTIHAREWITSATTTYILNELLTSTNTTISELARKHVWYFFPVFNPDGFQFSHTTDRMWRKTRVPHSVLCIGADPNRNWDYHWGAAGTSNSPCTEIYRGPEPFSEPSCRVMSEYIDGIADQLLAYISFHSFSQLLLIPFGYTHEHIGNYDKIYQIGLKSAEALAQRFGTQYRVELFTKLYIQLLEAVLIGLKANMERQ</sequence>
<keyword evidence="8" id="KW-0862">Zinc</keyword>